<feature type="chain" id="PRO_5042269800" evidence="3">
    <location>
        <begin position="19"/>
        <end position="408"/>
    </location>
</feature>
<evidence type="ECO:0000256" key="3">
    <source>
        <dbReference type="SAM" id="SignalP"/>
    </source>
</evidence>
<dbReference type="InterPro" id="IPR013766">
    <property type="entry name" value="Thioredoxin_domain"/>
</dbReference>
<proteinExistence type="predicted"/>
<evidence type="ECO:0000256" key="1">
    <source>
        <dbReference type="ARBA" id="ARBA00022729"/>
    </source>
</evidence>
<evidence type="ECO:0000256" key="2">
    <source>
        <dbReference type="ARBA" id="ARBA00023284"/>
    </source>
</evidence>
<keyword evidence="1 3" id="KW-0732">Signal</keyword>
<comment type="caution">
    <text evidence="5">The sequence shown here is derived from an EMBL/GenBank/DDBJ whole genome shotgun (WGS) entry which is preliminary data.</text>
</comment>
<dbReference type="PROSITE" id="PS00194">
    <property type="entry name" value="THIOREDOXIN_1"/>
    <property type="match status" value="1"/>
</dbReference>
<feature type="signal peptide" evidence="3">
    <location>
        <begin position="1"/>
        <end position="18"/>
    </location>
</feature>
<dbReference type="SUPFAM" id="SSF52833">
    <property type="entry name" value="Thioredoxin-like"/>
    <property type="match status" value="1"/>
</dbReference>
<protein>
    <submittedName>
        <fullName evidence="5">Thioredoxin domain-containing protein</fullName>
    </submittedName>
</protein>
<dbReference type="InterPro" id="IPR017937">
    <property type="entry name" value="Thioredoxin_CS"/>
</dbReference>
<name>A0AAE3MCQ8_9BACT</name>
<dbReference type="InterPro" id="IPR051099">
    <property type="entry name" value="AGR/TXD"/>
</dbReference>
<dbReference type="Pfam" id="PF13098">
    <property type="entry name" value="Thioredoxin_2"/>
    <property type="match status" value="1"/>
</dbReference>
<feature type="domain" description="Thioredoxin" evidence="4">
    <location>
        <begin position="10"/>
        <end position="150"/>
    </location>
</feature>
<evidence type="ECO:0000313" key="5">
    <source>
        <dbReference type="EMBL" id="MCW3805533.1"/>
    </source>
</evidence>
<dbReference type="EMBL" id="JAPDPI010000012">
    <property type="protein sequence ID" value="MCW3805533.1"/>
    <property type="molecule type" value="Genomic_DNA"/>
</dbReference>
<sequence>MKRILFIITLLVALGAHAFSQNTGIVFEETKSWKKIVKKAKEEKKLIFVDCYADWCGPCKKLAKEVFTQEKVGTLFNEKFVNVSFNVDKDEDGKALAQSWKVTVLPTLFFIDPETEQPVHKMVGSGDGEWLINGANLVADPKNGLQAMLNRYNKGDREPVFMLQLVKLLKDADMKNEIEKVTKDFLNTLTLEQLATPTVWSLIMQWENDPLSKTLLTVRDHIEKFYAIPGENQKMVVDITLANAMLSRAIEYATTPNLAAIDPTGYNDFVDYLEKAEGPGKDMAAIWLNTSMLSRKGDWNKMLDVMHVVKDEQLFPPQVYGQYFMFFIKSLAEMDDKEALEAGVNWLDELITNASGDDLTSYSVRATMNGAKAGLYEASKKYGPAQKAKKEMEKYVKLIQDEQAAVQQ</sequence>
<dbReference type="InterPro" id="IPR012336">
    <property type="entry name" value="Thioredoxin-like_fold"/>
</dbReference>
<dbReference type="Proteomes" id="UP001207408">
    <property type="component" value="Unassembled WGS sequence"/>
</dbReference>
<evidence type="ECO:0000313" key="6">
    <source>
        <dbReference type="Proteomes" id="UP001207408"/>
    </source>
</evidence>
<dbReference type="InterPro" id="IPR036249">
    <property type="entry name" value="Thioredoxin-like_sf"/>
</dbReference>
<dbReference type="PROSITE" id="PS51352">
    <property type="entry name" value="THIOREDOXIN_2"/>
    <property type="match status" value="1"/>
</dbReference>
<keyword evidence="2" id="KW-0676">Redox-active center</keyword>
<dbReference type="PANTHER" id="PTHR15337">
    <property type="entry name" value="ANTERIOR GRADIENT PROTEIN-RELATED"/>
    <property type="match status" value="1"/>
</dbReference>
<dbReference type="PANTHER" id="PTHR15337:SF11">
    <property type="entry name" value="THIOREDOXIN DOMAIN-CONTAINING PROTEIN"/>
    <property type="match status" value="1"/>
</dbReference>
<evidence type="ECO:0000259" key="4">
    <source>
        <dbReference type="PROSITE" id="PS51352"/>
    </source>
</evidence>
<dbReference type="Gene3D" id="3.40.30.10">
    <property type="entry name" value="Glutaredoxin"/>
    <property type="match status" value="1"/>
</dbReference>
<accession>A0AAE3MCQ8</accession>
<dbReference type="AlphaFoldDB" id="A0AAE3MCQ8"/>
<organism evidence="5 6">
    <name type="scientific">Plebeiibacterium marinum</name>
    <dbReference type="NCBI Taxonomy" id="2992111"/>
    <lineage>
        <taxon>Bacteria</taxon>
        <taxon>Pseudomonadati</taxon>
        <taxon>Bacteroidota</taxon>
        <taxon>Bacteroidia</taxon>
        <taxon>Marinilabiliales</taxon>
        <taxon>Marinilabiliaceae</taxon>
        <taxon>Plebeiibacterium</taxon>
    </lineage>
</organism>
<dbReference type="RefSeq" id="WP_301198904.1">
    <property type="nucleotide sequence ID" value="NZ_JAPDPI010000012.1"/>
</dbReference>
<reference evidence="5" key="1">
    <citation type="submission" date="2022-10" db="EMBL/GenBank/DDBJ databases">
        <authorList>
            <person name="Yu W.X."/>
        </authorList>
    </citation>
    <scope>NUCLEOTIDE SEQUENCE</scope>
    <source>
        <strain evidence="5">D04</strain>
    </source>
</reference>
<keyword evidence="6" id="KW-1185">Reference proteome</keyword>
<gene>
    <name evidence="5" type="ORF">OM074_07820</name>
</gene>